<keyword evidence="1" id="KW-1133">Transmembrane helix</keyword>
<dbReference type="RefSeq" id="WP_016866204.1">
    <property type="nucleotide sequence ID" value="NZ_CAWNVR010000568.1"/>
</dbReference>
<evidence type="ECO:0000313" key="3">
    <source>
        <dbReference type="Proteomes" id="UP000235036"/>
    </source>
</evidence>
<evidence type="ECO:0000313" key="2">
    <source>
        <dbReference type="EMBL" id="PLZ86667.1"/>
    </source>
</evidence>
<keyword evidence="1" id="KW-0812">Transmembrane</keyword>
<name>A0A2N6JZA8_FISMU</name>
<dbReference type="AlphaFoldDB" id="A0A2N6JZA8"/>
<keyword evidence="1" id="KW-0472">Membrane</keyword>
<keyword evidence="3" id="KW-1185">Reference proteome</keyword>
<reference evidence="2 3" key="1">
    <citation type="submission" date="2017-08" db="EMBL/GenBank/DDBJ databases">
        <title>Genomes of Fischerella (Mastigocladus) sp. strains.</title>
        <authorList>
            <person name="Miller S.R."/>
        </authorList>
    </citation>
    <scope>NUCLEOTIDE SEQUENCE [LARGE SCALE GENOMIC DNA]</scope>
    <source>
        <strain evidence="2 3">CCMEE 5323</strain>
    </source>
</reference>
<dbReference type="Pfam" id="PF07444">
    <property type="entry name" value="Ycf66_N"/>
    <property type="match status" value="1"/>
</dbReference>
<comment type="caution">
    <text evidence="2">The sequence shown here is derived from an EMBL/GenBank/DDBJ whole genome shotgun (WGS) entry which is preliminary data.</text>
</comment>
<dbReference type="Proteomes" id="UP000235036">
    <property type="component" value="Unassembled WGS sequence"/>
</dbReference>
<feature type="transmembrane region" description="Helical" evidence="1">
    <location>
        <begin position="37"/>
        <end position="55"/>
    </location>
</feature>
<proteinExistence type="predicted"/>
<protein>
    <submittedName>
        <fullName evidence="2">Uncharacterized protein</fullName>
    </submittedName>
</protein>
<evidence type="ECO:0000256" key="1">
    <source>
        <dbReference type="SAM" id="Phobius"/>
    </source>
</evidence>
<feature type="transmembrane region" description="Helical" evidence="1">
    <location>
        <begin position="6"/>
        <end position="25"/>
    </location>
</feature>
<dbReference type="InterPro" id="IPR010004">
    <property type="entry name" value="Uncharacterised_Ycf66"/>
</dbReference>
<feature type="transmembrane region" description="Helical" evidence="1">
    <location>
        <begin position="61"/>
        <end position="77"/>
    </location>
</feature>
<dbReference type="EMBL" id="NRQW01000448">
    <property type="protein sequence ID" value="PLZ86667.1"/>
    <property type="molecule type" value="Genomic_DNA"/>
</dbReference>
<accession>A0A2N6JZA8</accession>
<gene>
    <name evidence="2" type="ORF">CEN44_19540</name>
</gene>
<organism evidence="2 3">
    <name type="scientific">Fischerella muscicola CCMEE 5323</name>
    <dbReference type="NCBI Taxonomy" id="2019572"/>
    <lineage>
        <taxon>Bacteria</taxon>
        <taxon>Bacillati</taxon>
        <taxon>Cyanobacteriota</taxon>
        <taxon>Cyanophyceae</taxon>
        <taxon>Nostocales</taxon>
        <taxon>Hapalosiphonaceae</taxon>
        <taxon>Fischerella</taxon>
    </lineage>
</organism>
<sequence>MFNNPLNLIGTILIIAAIALSVMPFLRPKLFRRQDIVLIIVYFIAGFILFFTDRWYGKELIQFNLILLTISAIFYTFESIRLRSKNPQQ</sequence>